<comment type="similarity">
    <text evidence="3">Belongs to the NUF2 family.</text>
</comment>
<comment type="subcellular location">
    <subcellularLocation>
        <location evidence="2">Chromosome</location>
        <location evidence="2">Centromere</location>
        <location evidence="2">Kinetochore</location>
    </subcellularLocation>
    <subcellularLocation>
        <location evidence="1">Nucleus</location>
    </subcellularLocation>
</comment>
<evidence type="ECO:0000313" key="18">
    <source>
        <dbReference type="Proteomes" id="UP000256601"/>
    </source>
</evidence>
<dbReference type="Pfam" id="PF18595">
    <property type="entry name" value="Nuf2_DHR10-like"/>
    <property type="match status" value="1"/>
</dbReference>
<proteinExistence type="inferred from homology"/>
<keyword evidence="11" id="KW-0137">Centromere</keyword>
<protein>
    <submittedName>
        <fullName evidence="16">Putative kinetochore protein NUF2</fullName>
    </submittedName>
</protein>
<dbReference type="Gene3D" id="1.10.418.60">
    <property type="entry name" value="Ncd80 complex, Nuf2 subunit"/>
    <property type="match status" value="1"/>
</dbReference>
<keyword evidence="4" id="KW-0158">Chromosome</keyword>
<dbReference type="GO" id="GO:0051315">
    <property type="term" value="P:attachment of mitotic spindle microtubules to kinetochore"/>
    <property type="evidence" value="ECO:0007669"/>
    <property type="project" value="TreeGrafter"/>
</dbReference>
<dbReference type="GO" id="GO:0045132">
    <property type="term" value="P:meiotic chromosome segregation"/>
    <property type="evidence" value="ECO:0007669"/>
    <property type="project" value="TreeGrafter"/>
</dbReference>
<evidence type="ECO:0000256" key="5">
    <source>
        <dbReference type="ARBA" id="ARBA00022618"/>
    </source>
</evidence>
<dbReference type="OrthoDB" id="8194677at2759"/>
<reference evidence="15 17" key="1">
    <citation type="journal article" date="2016" name="PLoS ONE">
        <title>Sequence Assembly of Yarrowia lipolytica Strain W29/CLIB89 Shows Transposable Element Diversity.</title>
        <authorList>
            <person name="Magnan C."/>
            <person name="Yu J."/>
            <person name="Chang I."/>
            <person name="Jahn E."/>
            <person name="Kanomata Y."/>
            <person name="Wu J."/>
            <person name="Zeller M."/>
            <person name="Oakes M."/>
            <person name="Baldi P."/>
            <person name="Sandmeyer S."/>
        </authorList>
    </citation>
    <scope>NUCLEOTIDE SEQUENCE [LARGE SCALE GENOMIC DNA]</scope>
    <source>
        <strain evidence="15">CLIB89</strain>
        <strain evidence="17">CLIB89(W29)</strain>
    </source>
</reference>
<evidence type="ECO:0000259" key="14">
    <source>
        <dbReference type="Pfam" id="PF18595"/>
    </source>
</evidence>
<dbReference type="GO" id="GO:0005634">
    <property type="term" value="C:nucleus"/>
    <property type="evidence" value="ECO:0007669"/>
    <property type="project" value="UniProtKB-SubCell"/>
</dbReference>
<dbReference type="KEGG" id="yli:2911880"/>
<dbReference type="GO" id="GO:0031262">
    <property type="term" value="C:Ndc80 complex"/>
    <property type="evidence" value="ECO:0007669"/>
    <property type="project" value="InterPro"/>
</dbReference>
<evidence type="ECO:0000256" key="2">
    <source>
        <dbReference type="ARBA" id="ARBA00004629"/>
    </source>
</evidence>
<evidence type="ECO:0000256" key="6">
    <source>
        <dbReference type="ARBA" id="ARBA00022776"/>
    </source>
</evidence>
<keyword evidence="10" id="KW-0131">Cell cycle</keyword>
<dbReference type="GO" id="GO:0007052">
    <property type="term" value="P:mitotic spindle organization"/>
    <property type="evidence" value="ECO:0007669"/>
    <property type="project" value="TreeGrafter"/>
</dbReference>
<dbReference type="EMBL" id="CP017557">
    <property type="protein sequence ID" value="AOW06262.1"/>
    <property type="molecule type" value="Genomic_DNA"/>
</dbReference>
<dbReference type="AlphaFoldDB" id="A0A1H6PTC5"/>
<dbReference type="GO" id="GO:0051383">
    <property type="term" value="P:kinetochore organization"/>
    <property type="evidence" value="ECO:0007669"/>
    <property type="project" value="TreeGrafter"/>
</dbReference>
<sequence>MSHMAYTPKKQVRTRNTHAAFPTLPIDEIVQCLPGLDCMVTEEELLRPTSKFVQSMYAQIATSLLGINRESMAPALAACAAGTEHPETQEDARMLFALQKPLYDLFVASGVTDYNISDILKPSPERLRVQLSAIINYARFREIREKWYEKMSEELNEEEEARTMRLKNQEEKLRRKVELIALIGDTPDQDLVEQHRINDSRKSELKRLHDQNLQLNDERERNKAELRVVVNRLRHKHQLMESLQEEVARLNSYVVDNPKNLQEEVVELSKRVKERETVRRMLGERVQKLDLSVDSFKDFQVDVSSCLSAFQKLSDEQEAHSKAVRKITTQKELLEHVGINSRQAEGRRDVLQQEIEAAESKIARIQQDMSESDRQTSRRMEELRRQIGTLDAERALVVQQNNTAQKRLAELENDMATERDRYEAQLKMAREEAEKLQTQFREYFVEVGRRLN</sequence>
<dbReference type="GeneID" id="2911880"/>
<evidence type="ECO:0000256" key="3">
    <source>
        <dbReference type="ARBA" id="ARBA00005498"/>
    </source>
</evidence>
<evidence type="ECO:0000256" key="8">
    <source>
        <dbReference type="ARBA" id="ARBA00023054"/>
    </source>
</evidence>
<dbReference type="InterPro" id="IPR005549">
    <property type="entry name" value="Kinetochore_Nuf2_N"/>
</dbReference>
<keyword evidence="9" id="KW-0539">Nucleus</keyword>
<dbReference type="PANTHER" id="PTHR21650:SF2">
    <property type="entry name" value="KINETOCHORE PROTEIN NUF2"/>
    <property type="match status" value="1"/>
</dbReference>
<feature type="domain" description="Nuf2 DHR10-like" evidence="14">
    <location>
        <begin position="271"/>
        <end position="385"/>
    </location>
</feature>
<evidence type="ECO:0000256" key="1">
    <source>
        <dbReference type="ARBA" id="ARBA00004123"/>
    </source>
</evidence>
<dbReference type="Pfam" id="PF03800">
    <property type="entry name" value="Nuf2"/>
    <property type="match status" value="1"/>
</dbReference>
<dbReference type="GO" id="GO:0051301">
    <property type="term" value="P:cell division"/>
    <property type="evidence" value="ECO:0007669"/>
    <property type="project" value="UniProtKB-KW"/>
</dbReference>
<feature type="coiled-coil region" evidence="12">
    <location>
        <begin position="341"/>
        <end position="446"/>
    </location>
</feature>
<dbReference type="InterPro" id="IPR041112">
    <property type="entry name" value="Nuf2_DHR10-like"/>
</dbReference>
<dbReference type="VEuPathDB" id="FungiDB:YALI0_E31867g"/>
<dbReference type="EMBL" id="KZ859050">
    <property type="protein sequence ID" value="RDW24082.1"/>
    <property type="molecule type" value="Genomic_DNA"/>
</dbReference>
<reference evidence="16 18" key="2">
    <citation type="submission" date="2018-07" db="EMBL/GenBank/DDBJ databases">
        <title>Draft Genome Assemblies for Five Robust Yarrowia lipolytica Strains Exhibiting High Lipid Production and Pentose Sugar Utilization and Sugar Alcohol Secretion from Undetoxified Lignocellulosic Biomass Hydrolysates.</title>
        <authorList>
            <consortium name="DOE Joint Genome Institute"/>
            <person name="Walker C."/>
            <person name="Ryu S."/>
            <person name="Na H."/>
            <person name="Zane M."/>
            <person name="LaButti K."/>
            <person name="Lipzen A."/>
            <person name="Haridas S."/>
            <person name="Barry K."/>
            <person name="Grigoriev I.V."/>
            <person name="Quarterman J."/>
            <person name="Slininger P."/>
            <person name="Dien B."/>
            <person name="Trinh C.T."/>
        </authorList>
    </citation>
    <scope>NUCLEOTIDE SEQUENCE [LARGE SCALE GENOMIC DNA]</scope>
    <source>
        <strain evidence="16 18">YB392</strain>
    </source>
</reference>
<dbReference type="Proteomes" id="UP000182444">
    <property type="component" value="Chromosome 1E"/>
</dbReference>
<keyword evidence="8 12" id="KW-0175">Coiled coil</keyword>
<evidence type="ECO:0000256" key="11">
    <source>
        <dbReference type="ARBA" id="ARBA00023328"/>
    </source>
</evidence>
<keyword evidence="6" id="KW-0498">Mitosis</keyword>
<organism evidence="15 17">
    <name type="scientific">Yarrowia lipolytica</name>
    <name type="common">Candida lipolytica</name>
    <dbReference type="NCBI Taxonomy" id="4952"/>
    <lineage>
        <taxon>Eukaryota</taxon>
        <taxon>Fungi</taxon>
        <taxon>Dikarya</taxon>
        <taxon>Ascomycota</taxon>
        <taxon>Saccharomycotina</taxon>
        <taxon>Dipodascomycetes</taxon>
        <taxon>Dipodascales</taxon>
        <taxon>Dipodascales incertae sedis</taxon>
        <taxon>Yarrowia</taxon>
    </lineage>
</organism>
<evidence type="ECO:0000256" key="9">
    <source>
        <dbReference type="ARBA" id="ARBA00023242"/>
    </source>
</evidence>
<dbReference type="InterPro" id="IPR038275">
    <property type="entry name" value="Nuf2_N_sf"/>
</dbReference>
<keyword evidence="7" id="KW-0995">Kinetochore</keyword>
<feature type="domain" description="Kinetochore protein Nuf2 N-terminal" evidence="13">
    <location>
        <begin position="19"/>
        <end position="155"/>
    </location>
</feature>
<evidence type="ECO:0000256" key="12">
    <source>
        <dbReference type="SAM" id="Coils"/>
    </source>
</evidence>
<evidence type="ECO:0000313" key="15">
    <source>
        <dbReference type="EMBL" id="AOW06262.1"/>
    </source>
</evidence>
<dbReference type="SMR" id="A0A1H6PTC5"/>
<dbReference type="eggNOG" id="KOG4438">
    <property type="taxonomic scope" value="Eukaryota"/>
</dbReference>
<evidence type="ECO:0000259" key="13">
    <source>
        <dbReference type="Pfam" id="PF03800"/>
    </source>
</evidence>
<accession>A0A1H6PTC5</accession>
<gene>
    <name evidence="16" type="ORF">B0I71DRAFT_134849</name>
    <name evidence="15" type="ORF">YALI1_E37830g</name>
</gene>
<evidence type="ECO:0000256" key="4">
    <source>
        <dbReference type="ARBA" id="ARBA00022454"/>
    </source>
</evidence>
<keyword evidence="5" id="KW-0132">Cell division</keyword>
<dbReference type="OMA" id="TKIIEWD"/>
<feature type="coiled-coil region" evidence="12">
    <location>
        <begin position="152"/>
        <end position="225"/>
    </location>
</feature>
<dbReference type="Proteomes" id="UP000256601">
    <property type="component" value="Unassembled WGS sequence"/>
</dbReference>
<dbReference type="VEuPathDB" id="FungiDB:YALI1_E37830g"/>
<name>A0A1H6PTC5_YARLL</name>
<evidence type="ECO:0000256" key="10">
    <source>
        <dbReference type="ARBA" id="ARBA00023306"/>
    </source>
</evidence>
<dbReference type="PANTHER" id="PTHR21650">
    <property type="entry name" value="MEMBRALIN/KINETOCHORE PROTEIN NUF2"/>
    <property type="match status" value="1"/>
</dbReference>
<dbReference type="GO" id="GO:0044877">
    <property type="term" value="F:protein-containing complex binding"/>
    <property type="evidence" value="ECO:0007669"/>
    <property type="project" value="TreeGrafter"/>
</dbReference>
<evidence type="ECO:0000256" key="7">
    <source>
        <dbReference type="ARBA" id="ARBA00022838"/>
    </source>
</evidence>
<evidence type="ECO:0000313" key="17">
    <source>
        <dbReference type="Proteomes" id="UP000182444"/>
    </source>
</evidence>
<evidence type="ECO:0000313" key="16">
    <source>
        <dbReference type="EMBL" id="RDW24082.1"/>
    </source>
</evidence>
<dbReference type="RefSeq" id="XP_504658.1">
    <property type="nucleotide sequence ID" value="XM_504658.1"/>
</dbReference>